<feature type="domain" description="NAD(P)-binding" evidence="1">
    <location>
        <begin position="9"/>
        <end position="156"/>
    </location>
</feature>
<evidence type="ECO:0000313" key="3">
    <source>
        <dbReference type="Proteomes" id="UP001165395"/>
    </source>
</evidence>
<comment type="caution">
    <text evidence="2">The sequence shown here is derived from an EMBL/GenBank/DDBJ whole genome shotgun (WGS) entry which is preliminary data.</text>
</comment>
<name>A0ABS8D9L6_9NEIS</name>
<evidence type="ECO:0000313" key="2">
    <source>
        <dbReference type="EMBL" id="MCB6184895.1"/>
    </source>
</evidence>
<gene>
    <name evidence="2" type="ORF">LIN78_15210</name>
</gene>
<dbReference type="Pfam" id="PF13460">
    <property type="entry name" value="NAD_binding_10"/>
    <property type="match status" value="1"/>
</dbReference>
<proteinExistence type="predicted"/>
<dbReference type="RefSeq" id="WP_227181713.1">
    <property type="nucleotide sequence ID" value="NZ_JAJBZT010000010.1"/>
</dbReference>
<dbReference type="PANTHER" id="PTHR43355">
    <property type="entry name" value="FLAVIN REDUCTASE (NADPH)"/>
    <property type="match status" value="1"/>
</dbReference>
<protein>
    <submittedName>
        <fullName evidence="2">NAD(P)H-binding protein</fullName>
    </submittedName>
</protein>
<dbReference type="InterPro" id="IPR016040">
    <property type="entry name" value="NAD(P)-bd_dom"/>
</dbReference>
<keyword evidence="3" id="KW-1185">Reference proteome</keyword>
<dbReference type="PANTHER" id="PTHR43355:SF2">
    <property type="entry name" value="FLAVIN REDUCTASE (NADPH)"/>
    <property type="match status" value="1"/>
</dbReference>
<dbReference type="InterPro" id="IPR036291">
    <property type="entry name" value="NAD(P)-bd_dom_sf"/>
</dbReference>
<sequence>MKVALVAPTGNIGSHIAKELLANGHEVIGIVRSEKAVPAELAGVSFKVVDIADTTAFAAAIAGADALASAYGPALDNIDSVGLVAEQLVAAAKVAGVNRLIVVGGAGSLEVAPGMQLVDLPDFPDAYKPYALAHRKAFNYLQTVNDLDWTFFSPAAEIGPGEKLGGFTVQEKRFLANAKGESRIHYPDYAIAFVSELVAKQHLKTIITVAYQ</sequence>
<dbReference type="EMBL" id="JAJBZT010000010">
    <property type="protein sequence ID" value="MCB6184895.1"/>
    <property type="molecule type" value="Genomic_DNA"/>
</dbReference>
<evidence type="ECO:0000259" key="1">
    <source>
        <dbReference type="Pfam" id="PF13460"/>
    </source>
</evidence>
<accession>A0ABS8D9L6</accession>
<dbReference type="SUPFAM" id="SSF51735">
    <property type="entry name" value="NAD(P)-binding Rossmann-fold domains"/>
    <property type="match status" value="1"/>
</dbReference>
<reference evidence="2" key="1">
    <citation type="submission" date="2021-10" db="EMBL/GenBank/DDBJ databases">
        <title>The complete genome sequence of Leeia sp. TBRC 13508.</title>
        <authorList>
            <person name="Charoenyingcharoen P."/>
            <person name="Yukphan P."/>
        </authorList>
    </citation>
    <scope>NUCLEOTIDE SEQUENCE</scope>
    <source>
        <strain evidence="2">TBRC 13508</strain>
    </source>
</reference>
<organism evidence="2 3">
    <name type="scientific">Leeia speluncae</name>
    <dbReference type="NCBI Taxonomy" id="2884804"/>
    <lineage>
        <taxon>Bacteria</taxon>
        <taxon>Pseudomonadati</taxon>
        <taxon>Pseudomonadota</taxon>
        <taxon>Betaproteobacteria</taxon>
        <taxon>Neisseriales</taxon>
        <taxon>Leeiaceae</taxon>
        <taxon>Leeia</taxon>
    </lineage>
</organism>
<dbReference type="InterPro" id="IPR051606">
    <property type="entry name" value="Polyketide_Oxido-like"/>
</dbReference>
<dbReference type="Gene3D" id="3.40.50.720">
    <property type="entry name" value="NAD(P)-binding Rossmann-like Domain"/>
    <property type="match status" value="1"/>
</dbReference>
<dbReference type="Proteomes" id="UP001165395">
    <property type="component" value="Unassembled WGS sequence"/>
</dbReference>